<reference evidence="1 2" key="1">
    <citation type="submission" date="2016-10" db="EMBL/GenBank/DDBJ databases">
        <authorList>
            <person name="Varghese N."/>
            <person name="Submissions S."/>
        </authorList>
    </citation>
    <scope>NUCLEOTIDE SEQUENCE [LARGE SCALE GENOMIC DNA]</scope>
    <source>
        <strain evidence="1 2">CGMCC 1.6377</strain>
    </source>
</reference>
<dbReference type="Proteomes" id="UP000323537">
    <property type="component" value="Unassembled WGS sequence"/>
</dbReference>
<evidence type="ECO:0008006" key="3">
    <source>
        <dbReference type="Google" id="ProtNLM"/>
    </source>
</evidence>
<dbReference type="OrthoDB" id="315163at2157"/>
<dbReference type="EMBL" id="FOPZ01000018">
    <property type="protein sequence ID" value="SFH69232.1"/>
    <property type="molecule type" value="Genomic_DNA"/>
</dbReference>
<name>A0A1I3C3Y7_9EURY</name>
<gene>
    <name evidence="1" type="ORF">SAMN04488066_11857</name>
</gene>
<evidence type="ECO:0000313" key="2">
    <source>
        <dbReference type="Proteomes" id="UP000323537"/>
    </source>
</evidence>
<protein>
    <recommendedName>
        <fullName evidence="3">Small CPxCG-related zinc finger protein</fullName>
    </recommendedName>
</protein>
<evidence type="ECO:0000313" key="1">
    <source>
        <dbReference type="EMBL" id="SFH69232.1"/>
    </source>
</evidence>
<dbReference type="RefSeq" id="WP_188127941.1">
    <property type="nucleotide sequence ID" value="NZ_BAAADP010000002.1"/>
</dbReference>
<proteinExistence type="predicted"/>
<dbReference type="AlphaFoldDB" id="A0A1I3C3Y7"/>
<organism evidence="1 2">
    <name type="scientific">Halorubrum aquaticum</name>
    <dbReference type="NCBI Taxonomy" id="387340"/>
    <lineage>
        <taxon>Archaea</taxon>
        <taxon>Methanobacteriati</taxon>
        <taxon>Methanobacteriota</taxon>
        <taxon>Stenosarchaea group</taxon>
        <taxon>Halobacteria</taxon>
        <taxon>Halobacteriales</taxon>
        <taxon>Haloferacaceae</taxon>
        <taxon>Halorubrum</taxon>
    </lineage>
</organism>
<keyword evidence="2" id="KW-1185">Reference proteome</keyword>
<sequence length="51" mass="5456">MSDDGDEASVRSSTEYARSRVRCPNCGDHVPAVGRDAGTTECPNCRTLVRG</sequence>
<accession>A0A1I3C3Y7</accession>